<reference evidence="3 4" key="1">
    <citation type="submission" date="2024-09" db="EMBL/GenBank/DDBJ databases">
        <authorList>
            <person name="Pan X."/>
        </authorList>
    </citation>
    <scope>NUCLEOTIDE SEQUENCE [LARGE SCALE GENOMIC DNA]</scope>
    <source>
        <strain evidence="3 4">B2969</strain>
    </source>
</reference>
<evidence type="ECO:0000313" key="3">
    <source>
        <dbReference type="EMBL" id="MFH8250180.1"/>
    </source>
</evidence>
<dbReference type="PRINTS" id="PR01438">
    <property type="entry name" value="UNVRSLSTRESS"/>
</dbReference>
<dbReference type="InterPro" id="IPR014729">
    <property type="entry name" value="Rossmann-like_a/b/a_fold"/>
</dbReference>
<gene>
    <name evidence="3" type="ORF">ACH3VR_07435</name>
</gene>
<dbReference type="RefSeq" id="WP_396640113.1">
    <property type="nucleotide sequence ID" value="NZ_JBIQWL010000002.1"/>
</dbReference>
<dbReference type="InterPro" id="IPR006015">
    <property type="entry name" value="Universal_stress_UspA"/>
</dbReference>
<dbReference type="Gene3D" id="3.40.50.620">
    <property type="entry name" value="HUPs"/>
    <property type="match status" value="2"/>
</dbReference>
<accession>A0ABW7Q5P9</accession>
<dbReference type="EMBL" id="JBIQWL010000002">
    <property type="protein sequence ID" value="MFH8250180.1"/>
    <property type="molecule type" value="Genomic_DNA"/>
</dbReference>
<evidence type="ECO:0000313" key="4">
    <source>
        <dbReference type="Proteomes" id="UP001610861"/>
    </source>
</evidence>
<organism evidence="3 4">
    <name type="scientific">Microbacterium alkaliflavum</name>
    <dbReference type="NCBI Taxonomy" id="3248839"/>
    <lineage>
        <taxon>Bacteria</taxon>
        <taxon>Bacillati</taxon>
        <taxon>Actinomycetota</taxon>
        <taxon>Actinomycetes</taxon>
        <taxon>Micrococcales</taxon>
        <taxon>Microbacteriaceae</taxon>
        <taxon>Microbacterium</taxon>
    </lineage>
</organism>
<evidence type="ECO:0000259" key="2">
    <source>
        <dbReference type="Pfam" id="PF00582"/>
    </source>
</evidence>
<protein>
    <submittedName>
        <fullName evidence="3">Universal stress protein</fullName>
    </submittedName>
</protein>
<dbReference type="InterPro" id="IPR006016">
    <property type="entry name" value="UspA"/>
</dbReference>
<proteinExistence type="inferred from homology"/>
<dbReference type="Proteomes" id="UP001610861">
    <property type="component" value="Unassembled WGS sequence"/>
</dbReference>
<dbReference type="PANTHER" id="PTHR46268:SF6">
    <property type="entry name" value="UNIVERSAL STRESS PROTEIN UP12"/>
    <property type="match status" value="1"/>
</dbReference>
<comment type="caution">
    <text evidence="3">The sequence shown here is derived from an EMBL/GenBank/DDBJ whole genome shotgun (WGS) entry which is preliminary data.</text>
</comment>
<dbReference type="SUPFAM" id="SSF52402">
    <property type="entry name" value="Adenine nucleotide alpha hydrolases-like"/>
    <property type="match status" value="2"/>
</dbReference>
<feature type="domain" description="UspA" evidence="2">
    <location>
        <begin position="2"/>
        <end position="124"/>
    </location>
</feature>
<keyword evidence="4" id="KW-1185">Reference proteome</keyword>
<evidence type="ECO:0000256" key="1">
    <source>
        <dbReference type="ARBA" id="ARBA00008791"/>
    </source>
</evidence>
<dbReference type="PANTHER" id="PTHR46268">
    <property type="entry name" value="STRESS RESPONSE PROTEIN NHAX"/>
    <property type="match status" value="1"/>
</dbReference>
<dbReference type="Pfam" id="PF00582">
    <property type="entry name" value="Usp"/>
    <property type="match status" value="2"/>
</dbReference>
<name>A0ABW7Q5P9_9MICO</name>
<sequence>MERIVIGFDGSPGAESALDWVTDRAHRHPVLIDLVGVANMFASDRTGALERLEDAEARMRSRLPGTAVESHLVDGTMPGTLVHAARSADLLVIGIDREHLVRTAVKGWMPLRVAVRSHLPTCLVPGGWSAADGPVFVGVDEDSSDAALLFAAAEAAEATSTLRIVHAWSEEHPVRSGSLVVMTAPRTRADHERLMRRATEKARETHQGLTVESDLIHEDDAANLLRSLTTGGSLVVLGTHGRGLLSGAMAGSVAQKVLWDLRAPVCVVPDENRSSAA</sequence>
<dbReference type="CDD" id="cd00293">
    <property type="entry name" value="USP-like"/>
    <property type="match status" value="1"/>
</dbReference>
<feature type="domain" description="UspA" evidence="2">
    <location>
        <begin position="135"/>
        <end position="269"/>
    </location>
</feature>
<comment type="similarity">
    <text evidence="1">Belongs to the universal stress protein A family.</text>
</comment>